<dbReference type="EMBL" id="CP158375">
    <property type="protein sequence ID" value="XDO96975.1"/>
    <property type="molecule type" value="Genomic_DNA"/>
</dbReference>
<organism evidence="2">
    <name type="scientific">Caulobacter sp. 73W</name>
    <dbReference type="NCBI Taxonomy" id="3161137"/>
    <lineage>
        <taxon>Bacteria</taxon>
        <taxon>Pseudomonadati</taxon>
        <taxon>Pseudomonadota</taxon>
        <taxon>Alphaproteobacteria</taxon>
        <taxon>Caulobacterales</taxon>
        <taxon>Caulobacteraceae</taxon>
        <taxon>Caulobacter</taxon>
    </lineage>
</organism>
<gene>
    <name evidence="2" type="ORF">ABOZ73_00660</name>
</gene>
<name>A0AB39KTP0_9CAUL</name>
<feature type="transmembrane region" description="Helical" evidence="1">
    <location>
        <begin position="45"/>
        <end position="67"/>
    </location>
</feature>
<evidence type="ECO:0000256" key="1">
    <source>
        <dbReference type="SAM" id="Phobius"/>
    </source>
</evidence>
<accession>A0AB39KTP0</accession>
<dbReference type="AlphaFoldDB" id="A0AB39KTP0"/>
<keyword evidence="1" id="KW-0812">Transmembrane</keyword>
<sequence length="68" mass="7490">MSDKLVPRHKKGPERIVVRPDQVYQQESQGPEGLPRSLRSHINEFLAISFIIVIGLLGATALAIALLT</sequence>
<proteinExistence type="predicted"/>
<dbReference type="RefSeq" id="WP_369059894.1">
    <property type="nucleotide sequence ID" value="NZ_CP158375.1"/>
</dbReference>
<protein>
    <submittedName>
        <fullName evidence="2">Uncharacterized protein</fullName>
    </submittedName>
</protein>
<evidence type="ECO:0000313" key="2">
    <source>
        <dbReference type="EMBL" id="XDO96975.1"/>
    </source>
</evidence>
<keyword evidence="1" id="KW-1133">Transmembrane helix</keyword>
<reference evidence="2" key="1">
    <citation type="submission" date="2024-06" db="EMBL/GenBank/DDBJ databases">
        <title>Caulobacter inopinatus, sp. nov.</title>
        <authorList>
            <person name="Donachie S.P."/>
        </authorList>
    </citation>
    <scope>NUCLEOTIDE SEQUENCE</scope>
    <source>
        <strain evidence="2">73W</strain>
    </source>
</reference>
<keyword evidence="1" id="KW-0472">Membrane</keyword>